<evidence type="ECO:0000256" key="1">
    <source>
        <dbReference type="ARBA" id="ARBA00004651"/>
    </source>
</evidence>
<gene>
    <name evidence="9" type="ORF">VCB98_00910</name>
</gene>
<feature type="transmembrane region" description="Helical" evidence="7">
    <location>
        <begin position="408"/>
        <end position="429"/>
    </location>
</feature>
<feature type="transmembrane region" description="Helical" evidence="7">
    <location>
        <begin position="55"/>
        <end position="75"/>
    </location>
</feature>
<dbReference type="GO" id="GO:0005886">
    <property type="term" value="C:plasma membrane"/>
    <property type="evidence" value="ECO:0007669"/>
    <property type="project" value="UniProtKB-SubCell"/>
</dbReference>
<dbReference type="SUPFAM" id="SSF103473">
    <property type="entry name" value="MFS general substrate transporter"/>
    <property type="match status" value="1"/>
</dbReference>
<dbReference type="Gene3D" id="1.20.1250.20">
    <property type="entry name" value="MFS general substrate transporter like domains"/>
    <property type="match status" value="1"/>
</dbReference>
<dbReference type="Gene3D" id="1.20.1720.10">
    <property type="entry name" value="Multidrug resistance protein D"/>
    <property type="match status" value="1"/>
</dbReference>
<evidence type="ECO:0000256" key="7">
    <source>
        <dbReference type="SAM" id="Phobius"/>
    </source>
</evidence>
<evidence type="ECO:0000256" key="2">
    <source>
        <dbReference type="ARBA" id="ARBA00022448"/>
    </source>
</evidence>
<dbReference type="Proteomes" id="UP001302316">
    <property type="component" value="Unassembled WGS sequence"/>
</dbReference>
<dbReference type="PANTHER" id="PTHR42718">
    <property type="entry name" value="MAJOR FACILITATOR SUPERFAMILY MULTIDRUG TRANSPORTER MFSC"/>
    <property type="match status" value="1"/>
</dbReference>
<feature type="transmembrane region" description="Helical" evidence="7">
    <location>
        <begin position="310"/>
        <end position="333"/>
    </location>
</feature>
<dbReference type="InterPro" id="IPR036259">
    <property type="entry name" value="MFS_trans_sf"/>
</dbReference>
<sequence length="488" mass="50201">MSVDPQTRDSGVSRSSGQVLLAIMALAVFVSVLNNSMINVAIPRIRADLAVSASAAGWIITAYALVFAVGTALYGRISDFISLRKTFLVALLVFAAGSLMGALAPSFAWLVAGRVMQAAGAAAIPALALGSVTRLFPPGERGQAFGTVISSVGIGAATGPIVGGVVVSLGGWPWLFLGTLMLLILLATATWLRMPDTAAADRAKGGLRHFGLMGALLISLSAAALFLAVTGLQQAGPDSPRTWGPLIVAIAAALGFAIHIRHSATPFAPPALFRNRTYLSACGVAVFAQAAFLGGGLFLIPLLMIEQHELSPLGAGMVLAPSALAIFLFSRMAGRLSDRIGPRRVLQGSLALVLMGLLFLSIQTDSPPPVIAFGLLVMGIGYAGVMSPNANAASFALTREIAGIGSGIYQLFFFMGAGLGASTVGAFLSHRQEVATAALNPLYTAAASAIPYSDTFLLAAASTVIALLFTLGIGARPRKETGTPDIER</sequence>
<keyword evidence="10" id="KW-1185">Reference proteome</keyword>
<keyword evidence="4 7" id="KW-0812">Transmembrane</keyword>
<evidence type="ECO:0000256" key="5">
    <source>
        <dbReference type="ARBA" id="ARBA00022989"/>
    </source>
</evidence>
<evidence type="ECO:0000259" key="8">
    <source>
        <dbReference type="PROSITE" id="PS50850"/>
    </source>
</evidence>
<organism evidence="9 10">
    <name type="scientific">Natronospira elongata</name>
    <dbReference type="NCBI Taxonomy" id="3110268"/>
    <lineage>
        <taxon>Bacteria</taxon>
        <taxon>Pseudomonadati</taxon>
        <taxon>Pseudomonadota</taxon>
        <taxon>Gammaproteobacteria</taxon>
        <taxon>Natronospirales</taxon>
        <taxon>Natronospiraceae</taxon>
        <taxon>Natronospira</taxon>
    </lineage>
</organism>
<feature type="transmembrane region" description="Helical" evidence="7">
    <location>
        <begin position="87"/>
        <end position="112"/>
    </location>
</feature>
<dbReference type="RefSeq" id="WP_346049500.1">
    <property type="nucleotide sequence ID" value="NZ_JAYGII010000001.1"/>
</dbReference>
<keyword evidence="6 7" id="KW-0472">Membrane</keyword>
<dbReference type="PROSITE" id="PS50850">
    <property type="entry name" value="MFS"/>
    <property type="match status" value="1"/>
</dbReference>
<dbReference type="PANTHER" id="PTHR42718:SF46">
    <property type="entry name" value="BLR6921 PROTEIN"/>
    <property type="match status" value="1"/>
</dbReference>
<protein>
    <submittedName>
        <fullName evidence="9">MFS transporter</fullName>
    </submittedName>
</protein>
<dbReference type="CDD" id="cd17321">
    <property type="entry name" value="MFS_MMR_MDR_like"/>
    <property type="match status" value="1"/>
</dbReference>
<accession>A0AAP6JDA3</accession>
<keyword evidence="5 7" id="KW-1133">Transmembrane helix</keyword>
<dbReference type="Pfam" id="PF07690">
    <property type="entry name" value="MFS_1"/>
    <property type="match status" value="1"/>
</dbReference>
<evidence type="ECO:0000256" key="6">
    <source>
        <dbReference type="ARBA" id="ARBA00023136"/>
    </source>
</evidence>
<proteinExistence type="predicted"/>
<feature type="transmembrane region" description="Helical" evidence="7">
    <location>
        <begin position="370"/>
        <end position="387"/>
    </location>
</feature>
<reference evidence="9 10" key="1">
    <citation type="submission" date="2023-12" db="EMBL/GenBank/DDBJ databases">
        <title>Whole-genome sequencing of halo(alkali)philic microorganisms from hypersaline lakes.</title>
        <authorList>
            <person name="Sorokin D.Y."/>
            <person name="Merkel A.Y."/>
            <person name="Messina E."/>
            <person name="Yakimov M."/>
        </authorList>
    </citation>
    <scope>NUCLEOTIDE SEQUENCE [LARGE SCALE GENOMIC DNA]</scope>
    <source>
        <strain evidence="9 10">AB-CW1</strain>
    </source>
</reference>
<dbReference type="AlphaFoldDB" id="A0AAP6JDA3"/>
<dbReference type="EMBL" id="JAYGII010000001">
    <property type="protein sequence ID" value="MEA5444377.1"/>
    <property type="molecule type" value="Genomic_DNA"/>
</dbReference>
<evidence type="ECO:0000313" key="9">
    <source>
        <dbReference type="EMBL" id="MEA5444377.1"/>
    </source>
</evidence>
<feature type="transmembrane region" description="Helical" evidence="7">
    <location>
        <begin position="345"/>
        <end position="364"/>
    </location>
</feature>
<feature type="transmembrane region" description="Helical" evidence="7">
    <location>
        <begin position="281"/>
        <end position="304"/>
    </location>
</feature>
<dbReference type="GO" id="GO:0022857">
    <property type="term" value="F:transmembrane transporter activity"/>
    <property type="evidence" value="ECO:0007669"/>
    <property type="project" value="InterPro"/>
</dbReference>
<feature type="transmembrane region" description="Helical" evidence="7">
    <location>
        <begin position="144"/>
        <end position="166"/>
    </location>
</feature>
<feature type="transmembrane region" description="Helical" evidence="7">
    <location>
        <begin position="20"/>
        <end position="43"/>
    </location>
</feature>
<feature type="transmembrane region" description="Helical" evidence="7">
    <location>
        <begin position="242"/>
        <end position="260"/>
    </location>
</feature>
<keyword evidence="3" id="KW-1003">Cell membrane</keyword>
<name>A0AAP6JDA3_9GAMM</name>
<evidence type="ECO:0000256" key="4">
    <source>
        <dbReference type="ARBA" id="ARBA00022692"/>
    </source>
</evidence>
<dbReference type="InterPro" id="IPR011701">
    <property type="entry name" value="MFS"/>
</dbReference>
<comment type="subcellular location">
    <subcellularLocation>
        <location evidence="1">Cell membrane</location>
        <topology evidence="1">Multi-pass membrane protein</topology>
    </subcellularLocation>
</comment>
<feature type="transmembrane region" description="Helical" evidence="7">
    <location>
        <begin position="172"/>
        <end position="192"/>
    </location>
</feature>
<feature type="transmembrane region" description="Helical" evidence="7">
    <location>
        <begin position="212"/>
        <end position="230"/>
    </location>
</feature>
<evidence type="ECO:0000256" key="3">
    <source>
        <dbReference type="ARBA" id="ARBA00022475"/>
    </source>
</evidence>
<comment type="caution">
    <text evidence="9">The sequence shown here is derived from an EMBL/GenBank/DDBJ whole genome shotgun (WGS) entry which is preliminary data.</text>
</comment>
<dbReference type="InterPro" id="IPR020846">
    <property type="entry name" value="MFS_dom"/>
</dbReference>
<evidence type="ECO:0000313" key="10">
    <source>
        <dbReference type="Proteomes" id="UP001302316"/>
    </source>
</evidence>
<dbReference type="PRINTS" id="PR01036">
    <property type="entry name" value="TCRTETB"/>
</dbReference>
<feature type="transmembrane region" description="Helical" evidence="7">
    <location>
        <begin position="449"/>
        <end position="471"/>
    </location>
</feature>
<feature type="domain" description="Major facilitator superfamily (MFS) profile" evidence="8">
    <location>
        <begin position="20"/>
        <end position="478"/>
    </location>
</feature>
<keyword evidence="2" id="KW-0813">Transport</keyword>
<feature type="transmembrane region" description="Helical" evidence="7">
    <location>
        <begin position="118"/>
        <end position="137"/>
    </location>
</feature>